<keyword evidence="3" id="KW-1185">Reference proteome</keyword>
<sequence>MKMGVIVPKITLLFFLVLLSVLLSTSLAGRKWRVMENSFMDLTATEKEMQSKFFYHGETSEVHERLLRINTRDYGEYDSAPTLVKPPFKLIPN</sequence>
<dbReference type="PANTHER" id="PTHR35290:SF2">
    <property type="entry name" value="PROTEIN CASPARIAN STRIP INTEGRITY FACTOR 1"/>
    <property type="match status" value="1"/>
</dbReference>
<feature type="signal peptide" evidence="1">
    <location>
        <begin position="1"/>
        <end position="28"/>
    </location>
</feature>
<name>A0A835M4T9_9MAGN</name>
<dbReference type="EMBL" id="JADFTS010000002">
    <property type="protein sequence ID" value="KAF9619210.1"/>
    <property type="molecule type" value="Genomic_DNA"/>
</dbReference>
<organism evidence="2 3">
    <name type="scientific">Coptis chinensis</name>
    <dbReference type="NCBI Taxonomy" id="261450"/>
    <lineage>
        <taxon>Eukaryota</taxon>
        <taxon>Viridiplantae</taxon>
        <taxon>Streptophyta</taxon>
        <taxon>Embryophyta</taxon>
        <taxon>Tracheophyta</taxon>
        <taxon>Spermatophyta</taxon>
        <taxon>Magnoliopsida</taxon>
        <taxon>Ranunculales</taxon>
        <taxon>Ranunculaceae</taxon>
        <taxon>Coptidoideae</taxon>
        <taxon>Coptis</taxon>
    </lineage>
</organism>
<proteinExistence type="predicted"/>
<dbReference type="OrthoDB" id="1936508at2759"/>
<comment type="caution">
    <text evidence="2">The sequence shown here is derived from an EMBL/GenBank/DDBJ whole genome shotgun (WGS) entry which is preliminary data.</text>
</comment>
<dbReference type="Proteomes" id="UP000631114">
    <property type="component" value="Unassembled WGS sequence"/>
</dbReference>
<protein>
    <submittedName>
        <fullName evidence="2">Uncharacterized protein</fullName>
    </submittedName>
</protein>
<evidence type="ECO:0000256" key="1">
    <source>
        <dbReference type="SAM" id="SignalP"/>
    </source>
</evidence>
<feature type="chain" id="PRO_5032909702" evidence="1">
    <location>
        <begin position="29"/>
        <end position="93"/>
    </location>
</feature>
<gene>
    <name evidence="2" type="ORF">IFM89_005764</name>
</gene>
<dbReference type="AlphaFoldDB" id="A0A835M4T9"/>
<keyword evidence="1" id="KW-0732">Signal</keyword>
<reference evidence="2 3" key="1">
    <citation type="submission" date="2020-10" db="EMBL/GenBank/DDBJ databases">
        <title>The Coptis chinensis genome and diversification of protoberbering-type alkaloids.</title>
        <authorList>
            <person name="Wang B."/>
            <person name="Shu S."/>
            <person name="Song C."/>
            <person name="Liu Y."/>
        </authorList>
    </citation>
    <scope>NUCLEOTIDE SEQUENCE [LARGE SCALE GENOMIC DNA]</scope>
    <source>
        <strain evidence="2">HL-2020</strain>
        <tissue evidence="2">Leaf</tissue>
    </source>
</reference>
<dbReference type="PANTHER" id="PTHR35290">
    <property type="entry name" value="PROTEIN CASPARIAN STRIP INTEGRITY FACTOR 1-RELATED"/>
    <property type="match status" value="1"/>
</dbReference>
<accession>A0A835M4T9</accession>
<evidence type="ECO:0000313" key="2">
    <source>
        <dbReference type="EMBL" id="KAF9619210.1"/>
    </source>
</evidence>
<evidence type="ECO:0000313" key="3">
    <source>
        <dbReference type="Proteomes" id="UP000631114"/>
    </source>
</evidence>
<dbReference type="InterPro" id="IPR038974">
    <property type="entry name" value="CIF1/2"/>
</dbReference>